<reference evidence="7" key="1">
    <citation type="submission" date="2022-11" db="UniProtKB">
        <authorList>
            <consortium name="WormBaseParasite"/>
        </authorList>
    </citation>
    <scope>IDENTIFICATION</scope>
</reference>
<evidence type="ECO:0000259" key="5">
    <source>
        <dbReference type="Pfam" id="PF03828"/>
    </source>
</evidence>
<dbReference type="GO" id="GO:1990817">
    <property type="term" value="F:poly(A) RNA polymerase activity"/>
    <property type="evidence" value="ECO:0007669"/>
    <property type="project" value="TreeGrafter"/>
</dbReference>
<dbReference type="Proteomes" id="UP000887574">
    <property type="component" value="Unplaced"/>
</dbReference>
<keyword evidence="3" id="KW-0460">Magnesium</keyword>
<dbReference type="SUPFAM" id="SSF81631">
    <property type="entry name" value="PAP/OAS1 substrate-binding domain"/>
    <property type="match status" value="1"/>
</dbReference>
<dbReference type="Gene3D" id="1.10.1410.10">
    <property type="match status" value="1"/>
</dbReference>
<evidence type="ECO:0000313" key="7">
    <source>
        <dbReference type="WBParaSite" id="jg3205"/>
    </source>
</evidence>
<dbReference type="InterPro" id="IPR002058">
    <property type="entry name" value="PAP_assoc"/>
</dbReference>
<comment type="similarity">
    <text evidence="4">Belongs to the DNA polymerase type-B-like family. GLD2 subfamily.</text>
</comment>
<dbReference type="Pfam" id="PF03828">
    <property type="entry name" value="PAP_assoc"/>
    <property type="match status" value="1"/>
</dbReference>
<dbReference type="AlphaFoldDB" id="A0A915E8K2"/>
<accession>A0A915E8K2</accession>
<keyword evidence="2" id="KW-0479">Metal-binding</keyword>
<keyword evidence="1" id="KW-0808">Transferase</keyword>
<evidence type="ECO:0000256" key="2">
    <source>
        <dbReference type="ARBA" id="ARBA00022723"/>
    </source>
</evidence>
<dbReference type="PANTHER" id="PTHR12271:SF40">
    <property type="entry name" value="POLY(A) RNA POLYMERASE GLD2"/>
    <property type="match status" value="1"/>
</dbReference>
<evidence type="ECO:0000313" key="6">
    <source>
        <dbReference type="Proteomes" id="UP000887574"/>
    </source>
</evidence>
<name>A0A915E8K2_9BILA</name>
<dbReference type="PANTHER" id="PTHR12271">
    <property type="entry name" value="POLY A POLYMERASE CID PAP -RELATED"/>
    <property type="match status" value="1"/>
</dbReference>
<evidence type="ECO:0000256" key="3">
    <source>
        <dbReference type="ARBA" id="ARBA00022842"/>
    </source>
</evidence>
<proteinExistence type="inferred from homology"/>
<keyword evidence="6" id="KW-1185">Reference proteome</keyword>
<evidence type="ECO:0000256" key="4">
    <source>
        <dbReference type="ARBA" id="ARBA00038491"/>
    </source>
</evidence>
<feature type="domain" description="PAP-associated" evidence="5">
    <location>
        <begin position="50"/>
        <end position="112"/>
    </location>
</feature>
<dbReference type="GO" id="GO:0031123">
    <property type="term" value="P:RNA 3'-end processing"/>
    <property type="evidence" value="ECO:0007669"/>
    <property type="project" value="TreeGrafter"/>
</dbReference>
<dbReference type="GO" id="GO:0046872">
    <property type="term" value="F:metal ion binding"/>
    <property type="evidence" value="ECO:0007669"/>
    <property type="project" value="UniProtKB-KW"/>
</dbReference>
<protein>
    <submittedName>
        <fullName evidence="7">PAP-associated domain-containing protein</fullName>
    </submittedName>
</protein>
<organism evidence="6 7">
    <name type="scientific">Ditylenchus dipsaci</name>
    <dbReference type="NCBI Taxonomy" id="166011"/>
    <lineage>
        <taxon>Eukaryota</taxon>
        <taxon>Metazoa</taxon>
        <taxon>Ecdysozoa</taxon>
        <taxon>Nematoda</taxon>
        <taxon>Chromadorea</taxon>
        <taxon>Rhabditida</taxon>
        <taxon>Tylenchina</taxon>
        <taxon>Tylenchomorpha</taxon>
        <taxon>Sphaerularioidea</taxon>
        <taxon>Anguinidae</taxon>
        <taxon>Anguininae</taxon>
        <taxon>Ditylenchus</taxon>
    </lineage>
</organism>
<dbReference type="WBParaSite" id="jg3205">
    <property type="protein sequence ID" value="jg3205"/>
    <property type="gene ID" value="jg3205"/>
</dbReference>
<evidence type="ECO:0000256" key="1">
    <source>
        <dbReference type="ARBA" id="ARBA00022679"/>
    </source>
</evidence>
<sequence>MRHSTQPSATFLATTLSQCIPQECGCAQLKCRPEAKSCSRNPLGDQPKITLSELLLGFLQYYAFKFSFDADAISIRIGKKTERAMVARNRSPYNHLSQWHCICIEEPFTLSNTAHSVYDERIFEAIKKAFVDASRN</sequence>